<dbReference type="Proteomes" id="UP000010290">
    <property type="component" value="Chromosome"/>
</dbReference>
<proteinExistence type="predicted"/>
<keyword evidence="2" id="KW-1185">Reference proteome</keyword>
<sequence>MKSPIQMITPILGITLLITAGCTSYPRHIADNDHSSAVTESSAPQTLGTQWGEDIQSSVQSVRAIRLSQTPYDSLTIHYRGELVPSHVYTQTAIPLSPLIIQVINEEKGQPMPLYRDKQGRYILPALDGMRYSLRIANNDRKRTYEAVTTVDGLDVLNGQAGSFRNSGYLIRPGKQVEIDGFRKSSQEVAAFRFTTPENAYVNQNRQGDERNIGVIGMAIFEVKEALPDCDANPFPADTKYAPAPCTKR</sequence>
<evidence type="ECO:0000313" key="2">
    <source>
        <dbReference type="Proteomes" id="UP000010290"/>
    </source>
</evidence>
<dbReference type="RefSeq" id="WP_008914094.1">
    <property type="nucleotide sequence ID" value="NZ_CM001773.1"/>
</dbReference>
<evidence type="ECO:0000313" key="1">
    <source>
        <dbReference type="EMBL" id="EKT61236.1"/>
    </source>
</evidence>
<evidence type="ECO:0008006" key="3">
    <source>
        <dbReference type="Google" id="ProtNLM"/>
    </source>
</evidence>
<protein>
    <recommendedName>
        <fullName evidence="3">Lipoprotein</fullName>
    </recommendedName>
</protein>
<dbReference type="OrthoDB" id="5393649at2"/>
<dbReference type="AlphaFoldDB" id="K8WMM0"/>
<dbReference type="EMBL" id="AKKN01000002">
    <property type="protein sequence ID" value="EKT61236.1"/>
    <property type="molecule type" value="Genomic_DNA"/>
</dbReference>
<dbReference type="PATRIC" id="fig|1141660.3.peg.192"/>
<dbReference type="HOGENOM" id="CLU_073590_0_0_6"/>
<reference evidence="1 2" key="1">
    <citation type="journal article" date="2012" name="BMC Genomics">
        <title>Comparative genomics of bacteria in the genus Providencia isolated from wild Drosophila melanogaster.</title>
        <authorList>
            <person name="Galac M.R."/>
            <person name="Lazzaro B.P."/>
        </authorList>
    </citation>
    <scope>NUCLEOTIDE SEQUENCE [LARGE SCALE GENOMIC DNA]</scope>
    <source>
        <strain evidence="1 2">DSM 19967</strain>
    </source>
</reference>
<gene>
    <name evidence="1" type="ORF">OO7_00986</name>
</gene>
<accession>K8WMM0</accession>
<comment type="caution">
    <text evidence="1">The sequence shown here is derived from an EMBL/GenBank/DDBJ whole genome shotgun (WGS) entry which is preliminary data.</text>
</comment>
<name>K8WMM0_9GAMM</name>
<organism evidence="1 2">
    <name type="scientific">Providencia sneebia DSM 19967</name>
    <dbReference type="NCBI Taxonomy" id="1141660"/>
    <lineage>
        <taxon>Bacteria</taxon>
        <taxon>Pseudomonadati</taxon>
        <taxon>Pseudomonadota</taxon>
        <taxon>Gammaproteobacteria</taxon>
        <taxon>Enterobacterales</taxon>
        <taxon>Morganellaceae</taxon>
        <taxon>Providencia</taxon>
    </lineage>
</organism>
<dbReference type="PROSITE" id="PS51257">
    <property type="entry name" value="PROKAR_LIPOPROTEIN"/>
    <property type="match status" value="1"/>
</dbReference>